<dbReference type="InterPro" id="IPR017441">
    <property type="entry name" value="Protein_kinase_ATP_BS"/>
</dbReference>
<feature type="region of interest" description="Disordered" evidence="9">
    <location>
        <begin position="1"/>
        <end position="57"/>
    </location>
</feature>
<comment type="similarity">
    <text evidence="8">Belongs to the protein kinase superfamily.</text>
</comment>
<evidence type="ECO:0000259" key="10">
    <source>
        <dbReference type="PROSITE" id="PS50011"/>
    </source>
</evidence>
<evidence type="ECO:0000256" key="6">
    <source>
        <dbReference type="ARBA" id="ARBA00022840"/>
    </source>
</evidence>
<feature type="compositionally biased region" description="Basic and acidic residues" evidence="9">
    <location>
        <begin position="37"/>
        <end position="57"/>
    </location>
</feature>
<evidence type="ECO:0000256" key="7">
    <source>
        <dbReference type="PROSITE-ProRule" id="PRU10141"/>
    </source>
</evidence>
<keyword evidence="2" id="KW-0597">Phosphoprotein</keyword>
<dbReference type="GO" id="GO:0004674">
    <property type="term" value="F:protein serine/threonine kinase activity"/>
    <property type="evidence" value="ECO:0007669"/>
    <property type="project" value="UniProtKB-KW"/>
</dbReference>
<keyword evidence="5" id="KW-0418">Kinase</keyword>
<dbReference type="Pfam" id="PF00069">
    <property type="entry name" value="Pkinase"/>
    <property type="match status" value="1"/>
</dbReference>
<evidence type="ECO:0000256" key="8">
    <source>
        <dbReference type="RuleBase" id="RU000304"/>
    </source>
</evidence>
<keyword evidence="1 8" id="KW-0723">Serine/threonine-protein kinase</keyword>
<dbReference type="InterPro" id="IPR008271">
    <property type="entry name" value="Ser/Thr_kinase_AS"/>
</dbReference>
<reference evidence="12" key="2">
    <citation type="submission" date="2021-03" db="UniProtKB">
        <authorList>
            <consortium name="Ensembl"/>
        </authorList>
    </citation>
    <scope>IDENTIFICATION</scope>
</reference>
<dbReference type="SUPFAM" id="SSF56112">
    <property type="entry name" value="Protein kinase-like (PK-like)"/>
    <property type="match status" value="1"/>
</dbReference>
<dbReference type="Ensembl" id="ENSXETT00000123917">
    <property type="protein sequence ID" value="ENSXETP00000105190"/>
    <property type="gene ID" value="ENSXETG00000045190"/>
</dbReference>
<sequence length="377" mass="43073">MKRRKKRTRSPEEDPAGRKKFCEGDQQNTRTQKKRSRSPEKNPAEGRKSKKTREDAKRTLSFDINNYSAMAELGKGSFGRVILASYDINDQLVAVKVIQKKQEKDLRYVRREAKILQIAGGCPFLCRAFATFQTESLILFAMEYINGGTMDKLIKRQGQLDTNQILFYSAELIVGLEFLHTNGIVHRDLKPENILMDEEGHVKIGDFGLARTNIFSPETCRGYYGTPGYIAPEVLLDQQHNSGADWWSFGVILYEMATGYLPFYQDDTTKEKEAIKNTINGQPEYPKCLGAELCDLIQQLLRKNANERLGVYAKVRDHPFYSSTNWVEVEKRALVPPVKPLIRSVKGLSKNDNPFTEDNAGVIRILKNFDYVDPSWQ</sequence>
<dbReference type="PROSITE" id="PS00107">
    <property type="entry name" value="PROTEIN_KINASE_ATP"/>
    <property type="match status" value="1"/>
</dbReference>
<dbReference type="Gene3D" id="1.10.510.10">
    <property type="entry name" value="Transferase(Phosphotransferase) domain 1"/>
    <property type="match status" value="1"/>
</dbReference>
<keyword evidence="6 7" id="KW-0067">ATP-binding</keyword>
<dbReference type="PROSITE" id="PS51285">
    <property type="entry name" value="AGC_KINASE_CTER"/>
    <property type="match status" value="1"/>
</dbReference>
<reference evidence="12" key="1">
    <citation type="journal article" date="2010" name="Science">
        <title>The genome of the Western clawed frog Xenopus tropicalis.</title>
        <authorList>
            <person name="Hellsten U."/>
            <person name="Harland R.M."/>
            <person name="Gilchrist M.J."/>
            <person name="Hendrix D."/>
            <person name="Jurka J."/>
            <person name="Kapitonov V."/>
            <person name="Ovcharenko I."/>
            <person name="Putnam N.H."/>
            <person name="Shu S."/>
            <person name="Taher L."/>
            <person name="Blitz I.L."/>
            <person name="Blumberg B."/>
            <person name="Dichmann D.S."/>
            <person name="Dubchak I."/>
            <person name="Amaya E."/>
            <person name="Detter J.C."/>
            <person name="Fletcher R."/>
            <person name="Gerhard D.S."/>
            <person name="Goodstein D."/>
            <person name="Graves T."/>
            <person name="Grigoriev I.V."/>
            <person name="Grimwood J."/>
            <person name="Kawashima T."/>
            <person name="Lindquist E."/>
            <person name="Lucas S.M."/>
            <person name="Mead P.E."/>
            <person name="Mitros T."/>
            <person name="Ogino H."/>
            <person name="Ohta Y."/>
            <person name="Poliakov A.V."/>
            <person name="Pollet N."/>
            <person name="Robert J."/>
            <person name="Salamov A."/>
            <person name="Sater A.K."/>
            <person name="Schmutz J."/>
            <person name="Terry A."/>
            <person name="Vize P.D."/>
            <person name="Warren W.C."/>
            <person name="Wells D."/>
            <person name="Wills A."/>
            <person name="Wilson R.K."/>
            <person name="Zimmerman L.B."/>
            <person name="Zorn A.M."/>
            <person name="Grainger R."/>
            <person name="Grammer T."/>
            <person name="Khokha M.K."/>
            <person name="Richardson P.M."/>
            <person name="Rokhsar D.S."/>
        </authorList>
    </citation>
    <scope>NUCLEOTIDE SEQUENCE [LARGE SCALE GENOMIC DNA]</scope>
    <source>
        <strain evidence="12">Nigerian</strain>
    </source>
</reference>
<evidence type="ECO:0000256" key="2">
    <source>
        <dbReference type="ARBA" id="ARBA00022553"/>
    </source>
</evidence>
<evidence type="ECO:0000256" key="5">
    <source>
        <dbReference type="ARBA" id="ARBA00022777"/>
    </source>
</evidence>
<evidence type="ECO:0000256" key="4">
    <source>
        <dbReference type="ARBA" id="ARBA00022741"/>
    </source>
</evidence>
<dbReference type="GeneTree" id="ENSGT00940000155327"/>
<name>A0A803JBG7_XENTR</name>
<keyword evidence="4 7" id="KW-0547">Nucleotide-binding</keyword>
<dbReference type="InterPro" id="IPR000961">
    <property type="entry name" value="AGC-kinase_C"/>
</dbReference>
<protein>
    <recommendedName>
        <fullName evidence="13">Protein kinase domain-containing protein</fullName>
    </recommendedName>
</protein>
<dbReference type="Gene3D" id="3.30.200.20">
    <property type="entry name" value="Phosphorylase Kinase, domain 1"/>
    <property type="match status" value="1"/>
</dbReference>
<dbReference type="SMART" id="SM00220">
    <property type="entry name" value="S_TKc"/>
    <property type="match status" value="1"/>
</dbReference>
<dbReference type="InterPro" id="IPR000719">
    <property type="entry name" value="Prot_kinase_dom"/>
</dbReference>
<dbReference type="InterPro" id="IPR011009">
    <property type="entry name" value="Kinase-like_dom_sf"/>
</dbReference>
<feature type="domain" description="AGC-kinase C-terminal" evidence="11">
    <location>
        <begin position="322"/>
        <end position="377"/>
    </location>
</feature>
<dbReference type="PROSITE" id="PS00108">
    <property type="entry name" value="PROTEIN_KINASE_ST"/>
    <property type="match status" value="1"/>
</dbReference>
<feature type="compositionally biased region" description="Basic and acidic residues" evidence="9">
    <location>
        <begin position="9"/>
        <end position="23"/>
    </location>
</feature>
<dbReference type="PROSITE" id="PS50011">
    <property type="entry name" value="PROTEIN_KINASE_DOM"/>
    <property type="match status" value="1"/>
</dbReference>
<dbReference type="InParanoid" id="A0A803JBG7"/>
<organism evidence="12">
    <name type="scientific">Xenopus tropicalis</name>
    <name type="common">Western clawed frog</name>
    <name type="synonym">Silurana tropicalis</name>
    <dbReference type="NCBI Taxonomy" id="8364"/>
    <lineage>
        <taxon>Eukaryota</taxon>
        <taxon>Metazoa</taxon>
        <taxon>Chordata</taxon>
        <taxon>Craniata</taxon>
        <taxon>Vertebrata</taxon>
        <taxon>Euteleostomi</taxon>
        <taxon>Amphibia</taxon>
        <taxon>Batrachia</taxon>
        <taxon>Anura</taxon>
        <taxon>Pipoidea</taxon>
        <taxon>Pipidae</taxon>
        <taxon>Xenopodinae</taxon>
        <taxon>Xenopus</taxon>
        <taxon>Silurana</taxon>
    </lineage>
</organism>
<dbReference type="GO" id="GO:0005524">
    <property type="term" value="F:ATP binding"/>
    <property type="evidence" value="ECO:0007669"/>
    <property type="project" value="UniProtKB-UniRule"/>
</dbReference>
<feature type="domain" description="Protein kinase" evidence="10">
    <location>
        <begin position="67"/>
        <end position="321"/>
    </location>
</feature>
<dbReference type="FunFam" id="1.10.510.10:FF:000210">
    <property type="entry name" value="Non-specific serine/threonine protein kinase"/>
    <property type="match status" value="1"/>
</dbReference>
<dbReference type="PANTHER" id="PTHR24351">
    <property type="entry name" value="RIBOSOMAL PROTEIN S6 KINASE"/>
    <property type="match status" value="1"/>
</dbReference>
<keyword evidence="3" id="KW-0808">Transferase</keyword>
<feature type="binding site" evidence="7">
    <location>
        <position position="96"/>
    </location>
    <ligand>
        <name>ATP</name>
        <dbReference type="ChEBI" id="CHEBI:30616"/>
    </ligand>
</feature>
<evidence type="ECO:0000256" key="3">
    <source>
        <dbReference type="ARBA" id="ARBA00022679"/>
    </source>
</evidence>
<evidence type="ECO:0000313" key="12">
    <source>
        <dbReference type="Ensembl" id="ENSXETP00000105190"/>
    </source>
</evidence>
<evidence type="ECO:0008006" key="13">
    <source>
        <dbReference type="Google" id="ProtNLM"/>
    </source>
</evidence>
<proteinExistence type="inferred from homology"/>
<evidence type="ECO:0000259" key="11">
    <source>
        <dbReference type="PROSITE" id="PS51285"/>
    </source>
</evidence>
<accession>A0A803JBG7</accession>
<evidence type="ECO:0000256" key="9">
    <source>
        <dbReference type="SAM" id="MobiDB-lite"/>
    </source>
</evidence>
<evidence type="ECO:0000256" key="1">
    <source>
        <dbReference type="ARBA" id="ARBA00022527"/>
    </source>
</evidence>
<dbReference type="AlphaFoldDB" id="A0A803JBG7"/>